<name>A0A396JTL8_MEDTR</name>
<dbReference type="InterPro" id="IPR036869">
    <property type="entry name" value="J_dom_sf"/>
</dbReference>
<keyword evidence="3" id="KW-0813">Transport</keyword>
<dbReference type="AlphaFoldDB" id="A0A396JTL8"/>
<dbReference type="Gramene" id="rna5744">
    <property type="protein sequence ID" value="RHN81670.1"/>
    <property type="gene ID" value="gene5744"/>
</dbReference>
<comment type="subcellular location">
    <subcellularLocation>
        <location evidence="1">Mitochondrion inner membrane</location>
        <topology evidence="1">Peripheral membrane protein</topology>
    </subcellularLocation>
</comment>
<organism evidence="10">
    <name type="scientific">Medicago truncatula</name>
    <name type="common">Barrel medic</name>
    <name type="synonym">Medicago tribuloides</name>
    <dbReference type="NCBI Taxonomy" id="3880"/>
    <lineage>
        <taxon>Eukaryota</taxon>
        <taxon>Viridiplantae</taxon>
        <taxon>Streptophyta</taxon>
        <taxon>Embryophyta</taxon>
        <taxon>Tracheophyta</taxon>
        <taxon>Spermatophyta</taxon>
        <taxon>Magnoliopsida</taxon>
        <taxon>eudicotyledons</taxon>
        <taxon>Gunneridae</taxon>
        <taxon>Pentapetalae</taxon>
        <taxon>rosids</taxon>
        <taxon>fabids</taxon>
        <taxon>Fabales</taxon>
        <taxon>Fabaceae</taxon>
        <taxon>Papilionoideae</taxon>
        <taxon>50 kb inversion clade</taxon>
        <taxon>NPAAA clade</taxon>
        <taxon>Hologalegina</taxon>
        <taxon>IRL clade</taxon>
        <taxon>Trifolieae</taxon>
        <taxon>Medicago</taxon>
    </lineage>
</organism>
<sequence length="123" mass="14461">MKFYKTSILVRILTSGIGIHFIFYLKLLSSRDRFIPFILSFSYRYFVTDATKNGVTQETIQNAVHRGSKMMTGEEARLILGVTEKTSWEDIVKKFETMFEKNTKSFYLQSKIHRAKEFLETLQ</sequence>
<evidence type="ECO:0000256" key="7">
    <source>
        <dbReference type="ARBA" id="ARBA00023128"/>
    </source>
</evidence>
<protein>
    <submittedName>
        <fullName evidence="10">Putative mitochondrial import inner membrane translocase subunit Tim16</fullName>
    </submittedName>
</protein>
<gene>
    <name evidence="10" type="ORF">MtrunA17_Chr1g0201661</name>
</gene>
<dbReference type="GO" id="GO:0030150">
    <property type="term" value="P:protein import into mitochondrial matrix"/>
    <property type="evidence" value="ECO:0007669"/>
    <property type="project" value="InterPro"/>
</dbReference>
<dbReference type="InterPro" id="IPR005341">
    <property type="entry name" value="Tim16"/>
</dbReference>
<evidence type="ECO:0000256" key="6">
    <source>
        <dbReference type="ARBA" id="ARBA00023010"/>
    </source>
</evidence>
<dbReference type="Gene3D" id="1.10.287.110">
    <property type="entry name" value="DnaJ domain"/>
    <property type="match status" value="1"/>
</dbReference>
<comment type="caution">
    <text evidence="10">The sequence shown here is derived from an EMBL/GenBank/DDBJ whole genome shotgun (WGS) entry which is preliminary data.</text>
</comment>
<evidence type="ECO:0000256" key="4">
    <source>
        <dbReference type="ARBA" id="ARBA00022792"/>
    </source>
</evidence>
<evidence type="ECO:0000256" key="8">
    <source>
        <dbReference type="ARBA" id="ARBA00023136"/>
    </source>
</evidence>
<evidence type="ECO:0000256" key="3">
    <source>
        <dbReference type="ARBA" id="ARBA00022448"/>
    </source>
</evidence>
<accession>A0A396JTL8</accession>
<feature type="transmembrane region" description="Helical" evidence="9">
    <location>
        <begin position="6"/>
        <end position="25"/>
    </location>
</feature>
<keyword evidence="9" id="KW-1133">Transmembrane helix</keyword>
<dbReference type="Pfam" id="PF03656">
    <property type="entry name" value="Pam16"/>
    <property type="match status" value="1"/>
</dbReference>
<evidence type="ECO:0000256" key="5">
    <source>
        <dbReference type="ARBA" id="ARBA00022927"/>
    </source>
</evidence>
<evidence type="ECO:0000256" key="1">
    <source>
        <dbReference type="ARBA" id="ARBA00004637"/>
    </source>
</evidence>
<keyword evidence="6" id="KW-0811">Translocation</keyword>
<evidence type="ECO:0000256" key="2">
    <source>
        <dbReference type="ARBA" id="ARBA00008817"/>
    </source>
</evidence>
<dbReference type="PANTHER" id="PTHR12388">
    <property type="entry name" value="MITOCHONDRIA ASSOCIATED GRANULOCYTE MACROPHAGE CSF SIGNALING MOLECULE"/>
    <property type="match status" value="1"/>
</dbReference>
<keyword evidence="4" id="KW-0999">Mitochondrion inner membrane</keyword>
<dbReference type="GO" id="GO:0005744">
    <property type="term" value="C:TIM23 mitochondrial import inner membrane translocase complex"/>
    <property type="evidence" value="ECO:0007669"/>
    <property type="project" value="InterPro"/>
</dbReference>
<keyword evidence="5" id="KW-0653">Protein transport</keyword>
<reference evidence="10" key="1">
    <citation type="journal article" date="2018" name="Nat. Plants">
        <title>Whole-genome landscape of Medicago truncatula symbiotic genes.</title>
        <authorList>
            <person name="Pecrix Y."/>
            <person name="Gamas P."/>
            <person name="Carrere S."/>
        </authorList>
    </citation>
    <scope>NUCLEOTIDE SEQUENCE</scope>
    <source>
        <tissue evidence="10">Leaves</tissue>
    </source>
</reference>
<keyword evidence="8 9" id="KW-0472">Membrane</keyword>
<proteinExistence type="inferred from homology"/>
<dbReference type="Proteomes" id="UP000265566">
    <property type="component" value="Chromosome 1"/>
</dbReference>
<keyword evidence="9" id="KW-0812">Transmembrane</keyword>
<comment type="similarity">
    <text evidence="2">Belongs to the TIM16/PAM16 family.</text>
</comment>
<evidence type="ECO:0000256" key="9">
    <source>
        <dbReference type="SAM" id="Phobius"/>
    </source>
</evidence>
<keyword evidence="7" id="KW-0496">Mitochondrion</keyword>
<evidence type="ECO:0000313" key="10">
    <source>
        <dbReference type="EMBL" id="RHN81670.1"/>
    </source>
</evidence>
<dbReference type="EMBL" id="PSQE01000001">
    <property type="protein sequence ID" value="RHN81670.1"/>
    <property type="molecule type" value="Genomic_DNA"/>
</dbReference>
<dbReference type="PANTHER" id="PTHR12388:SF0">
    <property type="entry name" value="MITOCHONDRIAL IMPORT INNER MEMBRANE TRANSLOCASE SUBUNIT TIM16"/>
    <property type="match status" value="1"/>
</dbReference>